<evidence type="ECO:0000256" key="1">
    <source>
        <dbReference type="ARBA" id="ARBA00004191"/>
    </source>
</evidence>
<dbReference type="GO" id="GO:0071555">
    <property type="term" value="P:cell wall organization"/>
    <property type="evidence" value="ECO:0007669"/>
    <property type="project" value="UniProtKB-KW"/>
</dbReference>
<comment type="similarity">
    <text evidence="2 8">Belongs to the glycosyl hydrolase 28 family.</text>
</comment>
<comment type="caution">
    <text evidence="11">The sequence shown here is derived from an EMBL/GenBank/DDBJ whole genome shotgun (WGS) entry which is preliminary data.</text>
</comment>
<dbReference type="GO" id="GO:0016491">
    <property type="term" value="F:oxidoreductase activity"/>
    <property type="evidence" value="ECO:0007669"/>
    <property type="project" value="InterPro"/>
</dbReference>
<dbReference type="InterPro" id="IPR012334">
    <property type="entry name" value="Pectin_lyas_fold"/>
</dbReference>
<dbReference type="InterPro" id="IPR011050">
    <property type="entry name" value="Pectin_lyase_fold/virulence"/>
</dbReference>
<name>A0A8J4RRC2_9ROSI</name>
<organism evidence="11 12">
    <name type="scientific">Castanea mollissima</name>
    <name type="common">Chinese chestnut</name>
    <dbReference type="NCBI Taxonomy" id="60419"/>
    <lineage>
        <taxon>Eukaryota</taxon>
        <taxon>Viridiplantae</taxon>
        <taxon>Streptophyta</taxon>
        <taxon>Embryophyta</taxon>
        <taxon>Tracheophyta</taxon>
        <taxon>Spermatophyta</taxon>
        <taxon>Magnoliopsida</taxon>
        <taxon>eudicotyledons</taxon>
        <taxon>Gunneridae</taxon>
        <taxon>Pentapetalae</taxon>
        <taxon>rosids</taxon>
        <taxon>fabids</taxon>
        <taxon>Fagales</taxon>
        <taxon>Fagaceae</taxon>
        <taxon>Castanea</taxon>
    </lineage>
</organism>
<evidence type="ECO:0000256" key="8">
    <source>
        <dbReference type="RuleBase" id="RU361169"/>
    </source>
</evidence>
<dbReference type="PANTHER" id="PTHR31375">
    <property type="match status" value="1"/>
</dbReference>
<comment type="subcellular location">
    <subcellularLocation>
        <location evidence="1">Secreted</location>
        <location evidence="1">Cell wall</location>
    </subcellularLocation>
</comment>
<feature type="region of interest" description="Disordered" evidence="9">
    <location>
        <begin position="1"/>
        <end position="52"/>
    </location>
</feature>
<dbReference type="Pfam" id="PF00295">
    <property type="entry name" value="Glyco_hydro_28"/>
    <property type="match status" value="1"/>
</dbReference>
<dbReference type="AlphaFoldDB" id="A0A8J4RRC2"/>
<dbReference type="Proteomes" id="UP000737018">
    <property type="component" value="Unassembled WGS sequence"/>
</dbReference>
<evidence type="ECO:0000256" key="2">
    <source>
        <dbReference type="ARBA" id="ARBA00008834"/>
    </source>
</evidence>
<dbReference type="InterPro" id="IPR000866">
    <property type="entry name" value="AhpC/TSA"/>
</dbReference>
<keyword evidence="4" id="KW-0964">Secreted</keyword>
<sequence length="515" mass="57126">MHVEQVVGLHSPPQGRPKRTRKAHPCGIGGHKARHKAGPTQCEEPNQGDADPLPHIPDTIQDSISVKCHRVSTPSAYKWCSITFLNDLPLVGNIAPDFEAEAVFDQEFIKVKLSEYIGKKYVVLFFYPLDFTFVCPTEITAFSDRHAVFEQLNTQILGVSVDSVIDGVQDVLHKVLSKPIRPHFAIASVGYKHKHVEAFKLVKWKDIASDSDEEFVGYIGNRYNRIALTVGYVPGLKVDAVSLRQSVRVTTLALKNESLQVVLDKFVKHIRDYTATVLASSDPAGIIMFGKLPQDELLADIVQSSTPNNAQRLPCLSGKRSFSYLLLEPQHRWNPRGTFILDRHYQYRYWNSLGRYQNEEPVSGIRVTSATFSNIDNGARIKTWPACPTGVASDIPFEDVVLNNVANPIIIDQNYCPNSQCSNQIIINITNIYTNFDSLSKVKISNVSFKKIRGTSSTKEAVNLICSKSVPCQQVVLSDIDLTYKGGGGFATSTCANVQLAVLGKQNPPACTNKH</sequence>
<dbReference type="SUPFAM" id="SSF51126">
    <property type="entry name" value="Pectin lyase-like"/>
    <property type="match status" value="1"/>
</dbReference>
<evidence type="ECO:0000256" key="4">
    <source>
        <dbReference type="ARBA" id="ARBA00022525"/>
    </source>
</evidence>
<proteinExistence type="inferred from homology"/>
<evidence type="ECO:0000256" key="6">
    <source>
        <dbReference type="ARBA" id="ARBA00023295"/>
    </source>
</evidence>
<keyword evidence="3" id="KW-0134">Cell wall</keyword>
<dbReference type="SUPFAM" id="SSF52833">
    <property type="entry name" value="Thioredoxin-like"/>
    <property type="match status" value="1"/>
</dbReference>
<keyword evidence="5 8" id="KW-0378">Hydrolase</keyword>
<dbReference type="InterPro" id="IPR013766">
    <property type="entry name" value="Thioredoxin_domain"/>
</dbReference>
<dbReference type="Gene3D" id="2.160.20.10">
    <property type="entry name" value="Single-stranded right-handed beta-helix, Pectin lyase-like"/>
    <property type="match status" value="1"/>
</dbReference>
<evidence type="ECO:0000313" key="12">
    <source>
        <dbReference type="Proteomes" id="UP000737018"/>
    </source>
</evidence>
<dbReference type="Gene3D" id="3.40.30.10">
    <property type="entry name" value="Glutaredoxin"/>
    <property type="match status" value="1"/>
</dbReference>
<dbReference type="EMBL" id="JRKL02000578">
    <property type="protein sequence ID" value="KAF3970037.1"/>
    <property type="molecule type" value="Genomic_DNA"/>
</dbReference>
<dbReference type="Pfam" id="PF00578">
    <property type="entry name" value="AhpC-TSA"/>
    <property type="match status" value="1"/>
</dbReference>
<keyword evidence="12" id="KW-1185">Reference proteome</keyword>
<evidence type="ECO:0000256" key="7">
    <source>
        <dbReference type="ARBA" id="ARBA00023316"/>
    </source>
</evidence>
<evidence type="ECO:0000256" key="3">
    <source>
        <dbReference type="ARBA" id="ARBA00022512"/>
    </source>
</evidence>
<evidence type="ECO:0000256" key="9">
    <source>
        <dbReference type="SAM" id="MobiDB-lite"/>
    </source>
</evidence>
<dbReference type="GO" id="GO:0004650">
    <property type="term" value="F:polygalacturonase activity"/>
    <property type="evidence" value="ECO:0007669"/>
    <property type="project" value="InterPro"/>
</dbReference>
<dbReference type="InterPro" id="IPR000743">
    <property type="entry name" value="Glyco_hydro_28"/>
</dbReference>
<keyword evidence="7" id="KW-0961">Cell wall biogenesis/degradation</keyword>
<evidence type="ECO:0000256" key="5">
    <source>
        <dbReference type="ARBA" id="ARBA00022801"/>
    </source>
</evidence>
<protein>
    <recommendedName>
        <fullName evidence="10">Thioredoxin domain-containing protein</fullName>
    </recommendedName>
</protein>
<dbReference type="InterPro" id="IPR036249">
    <property type="entry name" value="Thioredoxin-like_sf"/>
</dbReference>
<dbReference type="GO" id="GO:0016209">
    <property type="term" value="F:antioxidant activity"/>
    <property type="evidence" value="ECO:0007669"/>
    <property type="project" value="InterPro"/>
</dbReference>
<reference evidence="11" key="1">
    <citation type="submission" date="2020-03" db="EMBL/GenBank/DDBJ databases">
        <title>Castanea mollissima Vanexum genome sequencing.</title>
        <authorList>
            <person name="Staton M."/>
        </authorList>
    </citation>
    <scope>NUCLEOTIDE SEQUENCE</scope>
    <source>
        <tissue evidence="11">Leaf</tissue>
    </source>
</reference>
<accession>A0A8J4RRC2</accession>
<gene>
    <name evidence="11" type="ORF">CMV_006225</name>
</gene>
<dbReference type="PROSITE" id="PS51352">
    <property type="entry name" value="THIOREDOXIN_2"/>
    <property type="match status" value="1"/>
</dbReference>
<keyword evidence="6 8" id="KW-0326">Glycosidase</keyword>
<evidence type="ECO:0000259" key="10">
    <source>
        <dbReference type="PROSITE" id="PS51352"/>
    </source>
</evidence>
<dbReference type="GO" id="GO:0005975">
    <property type="term" value="P:carbohydrate metabolic process"/>
    <property type="evidence" value="ECO:0007669"/>
    <property type="project" value="InterPro"/>
</dbReference>
<evidence type="ECO:0000313" key="11">
    <source>
        <dbReference type="EMBL" id="KAF3970037.1"/>
    </source>
</evidence>
<feature type="domain" description="Thioredoxin" evidence="10">
    <location>
        <begin position="89"/>
        <end position="252"/>
    </location>
</feature>